<dbReference type="EMBL" id="CAJNOV010017184">
    <property type="protein sequence ID" value="CAF1601977.1"/>
    <property type="molecule type" value="Genomic_DNA"/>
</dbReference>
<dbReference type="Proteomes" id="UP000663855">
    <property type="component" value="Unassembled WGS sequence"/>
</dbReference>
<name>A0A816B1L7_9BILA</name>
<sequence>MLDYILVNRKFRNSIQDVRVHRGATGGIGTDHHLSRAKVRLHLKCRKKTTETAQHVAAFEKDLCQLVEKLKEFTGLDIYGEILREKVEPYRLMVQARFPNSRINVEISRFRLWL</sequence>
<organism evidence="1 2">
    <name type="scientific">Rotaria magnacalcarata</name>
    <dbReference type="NCBI Taxonomy" id="392030"/>
    <lineage>
        <taxon>Eukaryota</taxon>
        <taxon>Metazoa</taxon>
        <taxon>Spiralia</taxon>
        <taxon>Gnathifera</taxon>
        <taxon>Rotifera</taxon>
        <taxon>Eurotatoria</taxon>
        <taxon>Bdelloidea</taxon>
        <taxon>Philodinida</taxon>
        <taxon>Philodinidae</taxon>
        <taxon>Rotaria</taxon>
    </lineage>
</organism>
<gene>
    <name evidence="1" type="ORF">CJN711_LOCUS35313</name>
</gene>
<evidence type="ECO:0000313" key="2">
    <source>
        <dbReference type="Proteomes" id="UP000663855"/>
    </source>
</evidence>
<proteinExistence type="predicted"/>
<dbReference type="AlphaFoldDB" id="A0A816B1L7"/>
<evidence type="ECO:0000313" key="1">
    <source>
        <dbReference type="EMBL" id="CAF1601977.1"/>
    </source>
</evidence>
<protein>
    <submittedName>
        <fullName evidence="1">Uncharacterized protein</fullName>
    </submittedName>
</protein>
<accession>A0A816B1L7</accession>
<comment type="caution">
    <text evidence="1">The sequence shown here is derived from an EMBL/GenBank/DDBJ whole genome shotgun (WGS) entry which is preliminary data.</text>
</comment>
<reference evidence="1" key="1">
    <citation type="submission" date="2021-02" db="EMBL/GenBank/DDBJ databases">
        <authorList>
            <person name="Nowell W R."/>
        </authorList>
    </citation>
    <scope>NUCLEOTIDE SEQUENCE</scope>
</reference>